<keyword evidence="2" id="KW-1185">Reference proteome</keyword>
<reference evidence="1" key="1">
    <citation type="submission" date="2017-10" db="EMBL/GenBank/DDBJ databases">
        <title>Genome sequence of cellulolytic Lachnospiraceae bacterium XHS1971 isolated from hotspring sediment.</title>
        <authorList>
            <person name="Vasudevan G."/>
            <person name="Joshi A.J."/>
            <person name="Hivarkar S."/>
            <person name="Lanjekar V.B."/>
            <person name="Dhakephalkar P.K."/>
            <person name="Dagar S."/>
        </authorList>
    </citation>
    <scope>NUCLEOTIDE SEQUENCE</scope>
    <source>
        <strain evidence="1">XHS1971</strain>
    </source>
</reference>
<dbReference type="Proteomes" id="UP000224460">
    <property type="component" value="Unassembled WGS sequence"/>
</dbReference>
<evidence type="ECO:0000313" key="1">
    <source>
        <dbReference type="EMBL" id="PHV71643.1"/>
    </source>
</evidence>
<proteinExistence type="predicted"/>
<dbReference type="EMBL" id="PEDL01000002">
    <property type="protein sequence ID" value="PHV71643.1"/>
    <property type="molecule type" value="Genomic_DNA"/>
</dbReference>
<evidence type="ECO:0000313" key="2">
    <source>
        <dbReference type="Proteomes" id="UP000224460"/>
    </source>
</evidence>
<accession>A0AC61DF22</accession>
<comment type="caution">
    <text evidence="1">The sequence shown here is derived from an EMBL/GenBank/DDBJ whole genome shotgun (WGS) entry which is preliminary data.</text>
</comment>
<protein>
    <submittedName>
        <fullName evidence="1">Protein translocase subunit SecF</fullName>
    </submittedName>
</protein>
<organism evidence="1 2">
    <name type="scientific">Sporanaerobium hydrogeniformans</name>
    <dbReference type="NCBI Taxonomy" id="3072179"/>
    <lineage>
        <taxon>Bacteria</taxon>
        <taxon>Bacillati</taxon>
        <taxon>Bacillota</taxon>
        <taxon>Clostridia</taxon>
        <taxon>Lachnospirales</taxon>
        <taxon>Lachnospiraceae</taxon>
        <taxon>Sporanaerobium</taxon>
    </lineage>
</organism>
<name>A0AC61DF22_9FIRM</name>
<gene>
    <name evidence="1" type="primary">secF</name>
    <name evidence="1" type="ORF">CS063_03505</name>
</gene>
<sequence>MKFIENKNKFFIASLVVIAIGLLTMCFNGFTGKGAFEQDIEFKGGSLIQVNIEQKLTGTIKEELVELTKEITGDANPRITAADNTDVIITMTRADADSRIKLFEAIKEKYNLKDDQARADSDVSPSISGEIKLGALKAVVLGAVLILIYISFRFKDFKFGASAVIALMHDVLIMLAVYSVFRIPLNNSFIAAMLTIVGYSINDTIIIFDRIRENKGKMITDHIDIINTSINQTLSRSIYTSLTTLIMIVLLFILGADSVKQFAFPLIIGIVAGTYSSIFIASPLWYIMSKSKKNKKKNGKPKTA</sequence>